<protein>
    <submittedName>
        <fullName evidence="2">Uncharacterized conserved protein</fullName>
    </submittedName>
</protein>
<evidence type="ECO:0000259" key="1">
    <source>
        <dbReference type="PROSITE" id="PS51708"/>
    </source>
</evidence>
<reference evidence="2 3" key="1">
    <citation type="submission" date="2018-06" db="EMBL/GenBank/DDBJ databases">
        <authorList>
            <consortium name="Pathogen Informatics"/>
            <person name="Doyle S."/>
        </authorList>
    </citation>
    <scope>NUCLEOTIDE SEQUENCE [LARGE SCALE GENOMIC DNA]</scope>
    <source>
        <strain evidence="2 3">NCTC10684</strain>
    </source>
</reference>
<accession>A0A380WDZ2</accession>
<name>A0A380WDZ2_AMIAI</name>
<dbReference type="AlphaFoldDB" id="A0A380WDZ2"/>
<dbReference type="InterPro" id="IPR038186">
    <property type="entry name" value="CHAD_dom_sf"/>
</dbReference>
<evidence type="ECO:0000313" key="2">
    <source>
        <dbReference type="EMBL" id="SUU86898.1"/>
    </source>
</evidence>
<dbReference type="PROSITE" id="PS51708">
    <property type="entry name" value="CHAD"/>
    <property type="match status" value="1"/>
</dbReference>
<dbReference type="PANTHER" id="PTHR39339:SF1">
    <property type="entry name" value="CHAD DOMAIN-CONTAINING PROTEIN"/>
    <property type="match status" value="1"/>
</dbReference>
<dbReference type="InterPro" id="IPR007899">
    <property type="entry name" value="CHAD_dom"/>
</dbReference>
<dbReference type="PANTHER" id="PTHR39339">
    <property type="entry name" value="SLR1444 PROTEIN"/>
    <property type="match status" value="1"/>
</dbReference>
<dbReference type="RefSeq" id="WP_115729418.1">
    <property type="nucleotide sequence ID" value="NZ_BAAAVY010000011.1"/>
</dbReference>
<sequence length="310" mass="34243">MSFRIDPRLALTGEVRRIAGEEIEKIAAHLNAARDNPDKGLHRARRRLKALRALLHLVWPGDEAFCRTENDRYRAISASIAGPRQATALIETIDRLAEDFAENAAHAGLATIRTMLVRHRAQAAHTEAGLDALLDTAIAECQAGFAALQTLSLPDLPENAADVLADGALATLRRARKALQQSRERGAADDFHDLRKAVKRHAAHLSLLRKLWPSPVKPRRERVEALGESLGELHDVFVMRALIEAGEAPFDGPEPKHLVRLLKRAEKALRKLCLADAAELFEDKPKRTVRRLAKKARDDLGGTMADTEAD</sequence>
<dbReference type="OrthoDB" id="9810907at2"/>
<dbReference type="EMBL" id="UFSM01000001">
    <property type="protein sequence ID" value="SUU86898.1"/>
    <property type="molecule type" value="Genomic_DNA"/>
</dbReference>
<proteinExistence type="predicted"/>
<dbReference type="Proteomes" id="UP000254701">
    <property type="component" value="Unassembled WGS sequence"/>
</dbReference>
<gene>
    <name evidence="2" type="ORF">NCTC10684_00086</name>
</gene>
<dbReference type="SMART" id="SM00880">
    <property type="entry name" value="CHAD"/>
    <property type="match status" value="1"/>
</dbReference>
<feature type="domain" description="CHAD" evidence="1">
    <location>
        <begin position="8"/>
        <end position="286"/>
    </location>
</feature>
<dbReference type="Pfam" id="PF05235">
    <property type="entry name" value="CHAD"/>
    <property type="match status" value="1"/>
</dbReference>
<dbReference type="Gene3D" id="1.40.20.10">
    <property type="entry name" value="CHAD domain"/>
    <property type="match status" value="1"/>
</dbReference>
<evidence type="ECO:0000313" key="3">
    <source>
        <dbReference type="Proteomes" id="UP000254701"/>
    </source>
</evidence>
<organism evidence="2 3">
    <name type="scientific">Aminobacter aminovorans</name>
    <name type="common">Chelatobacter heintzii</name>
    <dbReference type="NCBI Taxonomy" id="83263"/>
    <lineage>
        <taxon>Bacteria</taxon>
        <taxon>Pseudomonadati</taxon>
        <taxon>Pseudomonadota</taxon>
        <taxon>Alphaproteobacteria</taxon>
        <taxon>Hyphomicrobiales</taxon>
        <taxon>Phyllobacteriaceae</taxon>
        <taxon>Aminobacter</taxon>
    </lineage>
</organism>